<keyword evidence="2" id="KW-0597">Phosphoprotein</keyword>
<evidence type="ECO:0000313" key="6">
    <source>
        <dbReference type="Proteomes" id="UP001391051"/>
    </source>
</evidence>
<proteinExistence type="predicted"/>
<dbReference type="InterPro" id="IPR020845">
    <property type="entry name" value="AMP-binding_CS"/>
</dbReference>
<evidence type="ECO:0000259" key="4">
    <source>
        <dbReference type="PROSITE" id="PS50075"/>
    </source>
</evidence>
<dbReference type="SUPFAM" id="SSF51735">
    <property type="entry name" value="NAD(P)-binding Rossmann-fold domains"/>
    <property type="match status" value="1"/>
</dbReference>
<dbReference type="EMBL" id="JAQQWE010000002">
    <property type="protein sequence ID" value="KAK7961840.1"/>
    <property type="molecule type" value="Genomic_DNA"/>
</dbReference>
<dbReference type="PROSITE" id="PS50075">
    <property type="entry name" value="CARRIER"/>
    <property type="match status" value="1"/>
</dbReference>
<dbReference type="Gene3D" id="3.40.50.720">
    <property type="entry name" value="NAD(P)-binding Rossmann-like Domain"/>
    <property type="match status" value="1"/>
</dbReference>
<dbReference type="PANTHER" id="PTHR43439:SF2">
    <property type="entry name" value="ENZYME, PUTATIVE (JCVI)-RELATED"/>
    <property type="match status" value="1"/>
</dbReference>
<evidence type="ECO:0000256" key="2">
    <source>
        <dbReference type="ARBA" id="ARBA00022553"/>
    </source>
</evidence>
<dbReference type="PROSITE" id="PS00012">
    <property type="entry name" value="PHOSPHOPANTETHEINE"/>
    <property type="match status" value="1"/>
</dbReference>
<dbReference type="Pfam" id="PF07993">
    <property type="entry name" value="NAD_binding_4"/>
    <property type="match status" value="1"/>
</dbReference>
<dbReference type="Gene3D" id="3.30.300.30">
    <property type="match status" value="1"/>
</dbReference>
<dbReference type="InterPro" id="IPR045851">
    <property type="entry name" value="AMP-bd_C_sf"/>
</dbReference>
<dbReference type="InterPro" id="IPR009081">
    <property type="entry name" value="PP-bd_ACP"/>
</dbReference>
<organism evidence="5 6">
    <name type="scientific">Apiospora aurea</name>
    <dbReference type="NCBI Taxonomy" id="335848"/>
    <lineage>
        <taxon>Eukaryota</taxon>
        <taxon>Fungi</taxon>
        <taxon>Dikarya</taxon>
        <taxon>Ascomycota</taxon>
        <taxon>Pezizomycotina</taxon>
        <taxon>Sordariomycetes</taxon>
        <taxon>Xylariomycetidae</taxon>
        <taxon>Amphisphaeriales</taxon>
        <taxon>Apiosporaceae</taxon>
        <taxon>Apiospora</taxon>
    </lineage>
</organism>
<protein>
    <submittedName>
        <fullName evidence="5">Nonribosomal peptide synthetase</fullName>
    </submittedName>
</protein>
<sequence length="1104" mass="122118">MATTTTHEPVSTNKHTQRPGGGKRLIPNIVDEIASQEPQREWAQIPVSSDPKDGWKTVTFQQFANAINRCCHFIIERGGQAAPGTFPTVAYIGPNDARYLIIMIAAIKTGRQVCSSGSAVGLHFFSAPDTRVCLRPLGHVRLPRNSQEAQLNLFDKTGCKYIAFPESHKSVCQPLLDVRQDMKAIHVMPLDAYMDETPVPHYPFDKTFEEAEWDPMVILHTSGSTGLPKPVVVRQGMLALADAWMEAPELDGMKPFWNVFVNGAKRQFCTMPMFHAAGIYMSIWVSLYYGKPIALGIADKPLSADLVAESLKNVDVQAAVLPPAILEDMSLDDEATKSLAKLHAVGFGGGNLAQEAGERLVEAGVRIVNVIAATECNITPLYWNDDPKLWHWFIFHPNLCGIEWRRQKGETDDEDVYEQVYVRRHADPSVHIQGYFYTFPEENEVSTKDLYTPHPTLPYHWLHHGRADDIIVFSNGEKLNPVTIEGIVEDHPQVKGVVVVGASRFQPAMIIEPVTQPKSDKERQELIESVYVTKVQKANEQSVAHGRIDRDHIMIARPDKPFPRAGKGTIQRAATVKLYKDDIDGLYDKADQASEASTPELDVASEDALAASIVEMFQSHIGTSKLEPDDDFFSAGIDSMQVIKASRILRAGLAVALSRDIPAADLTTRVVYTNPSPRMLARYMMQNLVASDGANTAVNPEAQHQRDMTFLWDKYTQNLMPEPATKRPEASDTDQTVLITGTTGMLGSYMLDIMARSPRVRKIICLNRPDDGGAGKQTTVMQERGLDGSYGGKAEFLQIDASQPNLGLSKDVYARLQQETDRVVLNAWPVNFNMPVLSFEPHIRGVRNWADFAATARKRAAVVFVSSIGTVDGWKAGGEVPEARFEDMSLARGGYGASKMVASLVLEDASRVGDFPAAAIRVGQIAGPERDAGVWNRQEWLPSIVASSLYLKALPSDLGGDGVDRVDWTPVERIANLVLEVDGITQPVETGTISGYYHGANPSVTTWAALSRAVLEFYGKERLPETVSFAEWVRRLEKTQEEGTANLAKNPGVKLLDTYRQMAKHGIGSMVIDMTRTKKQSPTMRGSEAITPELMKQWCKHWGF</sequence>
<dbReference type="GeneID" id="92071949"/>
<dbReference type="Proteomes" id="UP001391051">
    <property type="component" value="Unassembled WGS sequence"/>
</dbReference>
<dbReference type="Pfam" id="PF00501">
    <property type="entry name" value="AMP-binding"/>
    <property type="match status" value="1"/>
</dbReference>
<dbReference type="Gene3D" id="3.40.50.12780">
    <property type="entry name" value="N-terminal domain of ligase-like"/>
    <property type="match status" value="1"/>
</dbReference>
<dbReference type="RefSeq" id="XP_066703951.1">
    <property type="nucleotide sequence ID" value="XM_066838887.1"/>
</dbReference>
<dbReference type="PROSITE" id="PS00455">
    <property type="entry name" value="AMP_BINDING"/>
    <property type="match status" value="1"/>
</dbReference>
<gene>
    <name evidence="5" type="ORF">PG986_002665</name>
</gene>
<dbReference type="InterPro" id="IPR051414">
    <property type="entry name" value="Adenylate-forming_Reductase"/>
</dbReference>
<dbReference type="InterPro" id="IPR036736">
    <property type="entry name" value="ACP-like_sf"/>
</dbReference>
<dbReference type="Gene3D" id="1.10.1200.10">
    <property type="entry name" value="ACP-like"/>
    <property type="match status" value="1"/>
</dbReference>
<dbReference type="PANTHER" id="PTHR43439">
    <property type="entry name" value="PHENYLACETATE-COENZYME A LIGASE"/>
    <property type="match status" value="1"/>
</dbReference>
<comment type="caution">
    <text evidence="5">The sequence shown here is derived from an EMBL/GenBank/DDBJ whole genome shotgun (WGS) entry which is preliminary data.</text>
</comment>
<keyword evidence="1" id="KW-0596">Phosphopantetheine</keyword>
<reference evidence="5 6" key="1">
    <citation type="submission" date="2023-01" db="EMBL/GenBank/DDBJ databases">
        <title>Analysis of 21 Apiospora genomes using comparative genomics revels a genus with tremendous synthesis potential of carbohydrate active enzymes and secondary metabolites.</title>
        <authorList>
            <person name="Sorensen T."/>
        </authorList>
    </citation>
    <scope>NUCLEOTIDE SEQUENCE [LARGE SCALE GENOMIC DNA]</scope>
    <source>
        <strain evidence="5 6">CBS 24483</strain>
    </source>
</reference>
<evidence type="ECO:0000256" key="1">
    <source>
        <dbReference type="ARBA" id="ARBA00022450"/>
    </source>
</evidence>
<dbReference type="InterPro" id="IPR006162">
    <property type="entry name" value="Ppantetheine_attach_site"/>
</dbReference>
<dbReference type="SUPFAM" id="SSF47336">
    <property type="entry name" value="ACP-like"/>
    <property type="match status" value="1"/>
</dbReference>
<dbReference type="SUPFAM" id="SSF56801">
    <property type="entry name" value="Acetyl-CoA synthetase-like"/>
    <property type="match status" value="1"/>
</dbReference>
<dbReference type="InterPro" id="IPR042099">
    <property type="entry name" value="ANL_N_sf"/>
</dbReference>
<dbReference type="InterPro" id="IPR036291">
    <property type="entry name" value="NAD(P)-bd_dom_sf"/>
</dbReference>
<evidence type="ECO:0000313" key="5">
    <source>
        <dbReference type="EMBL" id="KAK7961840.1"/>
    </source>
</evidence>
<dbReference type="InterPro" id="IPR013120">
    <property type="entry name" value="FAR_NAD-bd"/>
</dbReference>
<dbReference type="InterPro" id="IPR000873">
    <property type="entry name" value="AMP-dep_synth/lig_dom"/>
</dbReference>
<feature type="region of interest" description="Disordered" evidence="3">
    <location>
        <begin position="1"/>
        <end position="25"/>
    </location>
</feature>
<feature type="domain" description="Carrier" evidence="4">
    <location>
        <begin position="604"/>
        <end position="688"/>
    </location>
</feature>
<accession>A0ABR1QPP1</accession>
<dbReference type="Pfam" id="PF23562">
    <property type="entry name" value="AMP-binding_C_3"/>
    <property type="match status" value="1"/>
</dbReference>
<name>A0ABR1QPP1_9PEZI</name>
<keyword evidence="6" id="KW-1185">Reference proteome</keyword>
<evidence type="ECO:0000256" key="3">
    <source>
        <dbReference type="SAM" id="MobiDB-lite"/>
    </source>
</evidence>
<feature type="compositionally biased region" description="Polar residues" evidence="3">
    <location>
        <begin position="1"/>
        <end position="14"/>
    </location>
</feature>
<dbReference type="Pfam" id="PF00550">
    <property type="entry name" value="PP-binding"/>
    <property type="match status" value="1"/>
</dbReference>